<gene>
    <name evidence="7" type="ORF">ACG0Z6_08895</name>
</gene>
<evidence type="ECO:0000256" key="5">
    <source>
        <dbReference type="ARBA" id="ARBA00022801"/>
    </source>
</evidence>
<reference evidence="7 8" key="1">
    <citation type="submission" date="2024-08" db="EMBL/GenBank/DDBJ databases">
        <authorList>
            <person name="Lu H."/>
        </authorList>
    </citation>
    <scope>NUCLEOTIDE SEQUENCE [LARGE SCALE GENOMIC DNA]</scope>
    <source>
        <strain evidence="7 8">BYS180W</strain>
    </source>
</reference>
<keyword evidence="5 6" id="KW-0378">Hydrolase</keyword>
<comment type="function">
    <text evidence="6">Catalyzes the removal of dipeptides from the N-terminus of oligopeptides.</text>
</comment>
<feature type="chain" id="PRO_5044961191" description="Dipeptidyl-peptidase" evidence="6">
    <location>
        <begin position="22"/>
        <end position="719"/>
    </location>
</feature>
<keyword evidence="8" id="KW-1185">Reference proteome</keyword>
<keyword evidence="4 6" id="KW-0732">Signal</keyword>
<dbReference type="Proteomes" id="UP001606099">
    <property type="component" value="Unassembled WGS sequence"/>
</dbReference>
<name>A0ABW7FVS7_9BURK</name>
<evidence type="ECO:0000256" key="3">
    <source>
        <dbReference type="ARBA" id="ARBA00022670"/>
    </source>
</evidence>
<dbReference type="PANTHER" id="PTHR38469:SF1">
    <property type="entry name" value="PERIPLASMIC PEPTIDASE SUBFAMILY S1B"/>
    <property type="match status" value="1"/>
</dbReference>
<dbReference type="Pfam" id="PF10459">
    <property type="entry name" value="Peptidase_S46"/>
    <property type="match status" value="1"/>
</dbReference>
<dbReference type="InterPro" id="IPR043504">
    <property type="entry name" value="Peptidase_S1_PA_chymotrypsin"/>
</dbReference>
<sequence>MKWRVLSVGLPLAAVLGSAAAHEGMWLPDQLPKLAAPMKAAGLQMPVGPLSDLLAHPLGAVVSLDGCSASFVSPKGLVVTNHHCVYGSLQYNSSPQRDLLKHGFLAAELKDELPAAPGTRVLVTVAQTDVTARVLDAQLQQLDGQARTQALEKRTQQLVRECEQDSGHRCTVKAYYGGSLYRLIKQLEIRDVRVVHAPAQGVGLFGGDTDNWMWPRHTGDYSFYRAYVGPDGKPADYAANNQPYQPKHHLQMATTPLREGDFVMVAGYPGSTDRYRLPREVAYAFEEQKPRDVAQMGDILAIIKASTAGRRDAEIRMANTVAGVANYYKNTQGQLASYEGGDLLQRREASHAKLLAWVQADPARRARWGAALQEVDELLAQRQALQTDLRWQDQIEPTLLGHAAELLHLAHERTKPADQRESGYQARDEGDWREAVTSLGKRYDADTDRALVLHFLQQYLKRDKTNAALLGALGVNAQMDEAALQQALTALYAGTQLQDDAQRLAWLERPVAEFERSSDSMVRAAVALRQHRLQQQALQRDLQGRLGKRYVRVMEALRAYRAAAGEEIYPDANSSLRVAFGKVSGRKPAVDGSDWHAFTTVQGIVAKHRGEGEFDAPAAQLAAIKARNWDGYADAKLGTVPVNFLATLDTTGGNSGSPVLNAQGQLVGLLFDGTLDTVISDWDFDDKRNRSICLDARYMLWQMKVVDKAQRLLQEMGVR</sequence>
<dbReference type="Gene3D" id="2.40.10.10">
    <property type="entry name" value="Trypsin-like serine proteases"/>
    <property type="match status" value="1"/>
</dbReference>
<feature type="signal peptide" evidence="6">
    <location>
        <begin position="1"/>
        <end position="21"/>
    </location>
</feature>
<keyword evidence="6" id="KW-0720">Serine protease</keyword>
<protein>
    <recommendedName>
        <fullName evidence="6">Dipeptidyl-peptidase</fullName>
        <ecNumber evidence="6">3.4.14.-</ecNumber>
    </recommendedName>
</protein>
<dbReference type="EMBL" id="JBIGHZ010000003">
    <property type="protein sequence ID" value="MFG6448360.1"/>
    <property type="molecule type" value="Genomic_DNA"/>
</dbReference>
<dbReference type="InterPro" id="IPR009003">
    <property type="entry name" value="Peptidase_S1_PA"/>
</dbReference>
<keyword evidence="3 6" id="KW-0645">Protease</keyword>
<dbReference type="RefSeq" id="WP_394460517.1">
    <property type="nucleotide sequence ID" value="NZ_JBIGHZ010000003.1"/>
</dbReference>
<organism evidence="7 8">
    <name type="scientific">Roseateles rivi</name>
    <dbReference type="NCBI Taxonomy" id="3299028"/>
    <lineage>
        <taxon>Bacteria</taxon>
        <taxon>Pseudomonadati</taxon>
        <taxon>Pseudomonadota</taxon>
        <taxon>Betaproteobacteria</taxon>
        <taxon>Burkholderiales</taxon>
        <taxon>Sphaerotilaceae</taxon>
        <taxon>Roseateles</taxon>
    </lineage>
</organism>
<evidence type="ECO:0000256" key="2">
    <source>
        <dbReference type="ARBA" id="ARBA00022438"/>
    </source>
</evidence>
<dbReference type="EC" id="3.4.14.-" evidence="6"/>
<comment type="caution">
    <text evidence="7">The sequence shown here is derived from an EMBL/GenBank/DDBJ whole genome shotgun (WGS) entry which is preliminary data.</text>
</comment>
<evidence type="ECO:0000256" key="1">
    <source>
        <dbReference type="ARBA" id="ARBA00010491"/>
    </source>
</evidence>
<accession>A0ABW7FVS7</accession>
<dbReference type="PANTHER" id="PTHR38469">
    <property type="entry name" value="PERIPLASMIC PEPTIDASE SUBFAMILY S1B"/>
    <property type="match status" value="1"/>
</dbReference>
<dbReference type="SUPFAM" id="SSF50494">
    <property type="entry name" value="Trypsin-like serine proteases"/>
    <property type="match status" value="1"/>
</dbReference>
<dbReference type="InterPro" id="IPR019500">
    <property type="entry name" value="Pep_S46"/>
</dbReference>
<evidence type="ECO:0000313" key="7">
    <source>
        <dbReference type="EMBL" id="MFG6448360.1"/>
    </source>
</evidence>
<evidence type="ECO:0000256" key="6">
    <source>
        <dbReference type="RuleBase" id="RU366067"/>
    </source>
</evidence>
<proteinExistence type="inferred from homology"/>
<keyword evidence="2 6" id="KW-0031">Aminopeptidase</keyword>
<comment type="similarity">
    <text evidence="1 6">Belongs to the peptidase S46 family.</text>
</comment>
<evidence type="ECO:0000256" key="4">
    <source>
        <dbReference type="ARBA" id="ARBA00022729"/>
    </source>
</evidence>
<evidence type="ECO:0000313" key="8">
    <source>
        <dbReference type="Proteomes" id="UP001606099"/>
    </source>
</evidence>